<name>A0A429ZYM8_9ENTE</name>
<dbReference type="PANTHER" id="PTHR30146">
    <property type="entry name" value="LACI-RELATED TRANSCRIPTIONAL REPRESSOR"/>
    <property type="match status" value="1"/>
</dbReference>
<dbReference type="OrthoDB" id="43195at2"/>
<keyword evidence="6" id="KW-1185">Reference proteome</keyword>
<organism evidence="5 6">
    <name type="scientific">Vagococcus vulneris</name>
    <dbReference type="NCBI Taxonomy" id="1977869"/>
    <lineage>
        <taxon>Bacteria</taxon>
        <taxon>Bacillati</taxon>
        <taxon>Bacillota</taxon>
        <taxon>Bacilli</taxon>
        <taxon>Lactobacillales</taxon>
        <taxon>Enterococcaceae</taxon>
        <taxon>Vagococcus</taxon>
    </lineage>
</organism>
<dbReference type="Pfam" id="PF00356">
    <property type="entry name" value="LacI"/>
    <property type="match status" value="1"/>
</dbReference>
<dbReference type="InterPro" id="IPR010982">
    <property type="entry name" value="Lambda_DNA-bd_dom_sf"/>
</dbReference>
<dbReference type="PROSITE" id="PS50932">
    <property type="entry name" value="HTH_LACI_2"/>
    <property type="match status" value="1"/>
</dbReference>
<evidence type="ECO:0000256" key="1">
    <source>
        <dbReference type="ARBA" id="ARBA00023015"/>
    </source>
</evidence>
<dbReference type="InterPro" id="IPR028082">
    <property type="entry name" value="Peripla_BP_I"/>
</dbReference>
<keyword evidence="2" id="KW-0238">DNA-binding</keyword>
<evidence type="ECO:0000313" key="5">
    <source>
        <dbReference type="EMBL" id="RST99089.1"/>
    </source>
</evidence>
<dbReference type="InterPro" id="IPR000843">
    <property type="entry name" value="HTH_LacI"/>
</dbReference>
<dbReference type="PANTHER" id="PTHR30146:SF149">
    <property type="entry name" value="HTH-TYPE TRANSCRIPTIONAL REGULATOR EBGR"/>
    <property type="match status" value="1"/>
</dbReference>
<feature type="domain" description="HTH lacI-type" evidence="4">
    <location>
        <begin position="2"/>
        <end position="58"/>
    </location>
</feature>
<dbReference type="AlphaFoldDB" id="A0A429ZYM8"/>
<evidence type="ECO:0000256" key="3">
    <source>
        <dbReference type="ARBA" id="ARBA00023163"/>
    </source>
</evidence>
<evidence type="ECO:0000256" key="2">
    <source>
        <dbReference type="ARBA" id="ARBA00023125"/>
    </source>
</evidence>
<dbReference type="GO" id="GO:0000976">
    <property type="term" value="F:transcription cis-regulatory region binding"/>
    <property type="evidence" value="ECO:0007669"/>
    <property type="project" value="TreeGrafter"/>
</dbReference>
<dbReference type="GO" id="GO:0003700">
    <property type="term" value="F:DNA-binding transcription factor activity"/>
    <property type="evidence" value="ECO:0007669"/>
    <property type="project" value="TreeGrafter"/>
</dbReference>
<proteinExistence type="predicted"/>
<keyword evidence="1" id="KW-0805">Transcription regulation</keyword>
<dbReference type="Gene3D" id="3.40.50.2300">
    <property type="match status" value="2"/>
</dbReference>
<protein>
    <recommendedName>
        <fullName evidence="4">HTH lacI-type domain-containing protein</fullName>
    </recommendedName>
</protein>
<dbReference type="CDD" id="cd01544">
    <property type="entry name" value="PBP1_GalR"/>
    <property type="match status" value="1"/>
</dbReference>
<keyword evidence="3" id="KW-0804">Transcription</keyword>
<comment type="caution">
    <text evidence="5">The sequence shown here is derived from an EMBL/GenBank/DDBJ whole genome shotgun (WGS) entry which is preliminary data.</text>
</comment>
<gene>
    <name evidence="5" type="ORF">CBF37_05335</name>
</gene>
<sequence>MAGIRDVAKLANVSIATVSRFLNEDPNLSIQEDTKKRILDSASKLNYVHKKINRSVANITLILTVSEHDELNDPYFRLIKQGVIDEANRLKIKISQIVRLTGEISRISLEKVDGVILIGQVQQGFLSYLLSVTPNLVVVDDETPNMNYDVVYPDLGNIMINYLDSFYAHGYRNIFYIGGKRLLKNYQNDVIIEESDIRESTYQDWMTAHQLDSHCYIGDWSIFDGMRLADELLKDVNEIKSPTVVIVGSDPMAVGVYRSFQKHGILIPEQVSIVSFDNIEVAEFLTPPLTTNHIETEELGKISIRLIKERIDNIRSTPVRVSISGELITRESENIFK</sequence>
<dbReference type="PROSITE" id="PS00356">
    <property type="entry name" value="HTH_LACI_1"/>
    <property type="match status" value="1"/>
</dbReference>
<dbReference type="CDD" id="cd01392">
    <property type="entry name" value="HTH_LacI"/>
    <property type="match status" value="1"/>
</dbReference>
<dbReference type="RefSeq" id="WP_125983719.1">
    <property type="nucleotide sequence ID" value="NZ_NGJS01000006.1"/>
</dbReference>
<dbReference type="Pfam" id="PF13377">
    <property type="entry name" value="Peripla_BP_3"/>
    <property type="match status" value="1"/>
</dbReference>
<dbReference type="SUPFAM" id="SSF53822">
    <property type="entry name" value="Periplasmic binding protein-like I"/>
    <property type="match status" value="1"/>
</dbReference>
<evidence type="ECO:0000313" key="6">
    <source>
        <dbReference type="Proteomes" id="UP000287857"/>
    </source>
</evidence>
<dbReference type="Gene3D" id="1.10.260.40">
    <property type="entry name" value="lambda repressor-like DNA-binding domains"/>
    <property type="match status" value="1"/>
</dbReference>
<dbReference type="SUPFAM" id="SSF47413">
    <property type="entry name" value="lambda repressor-like DNA-binding domains"/>
    <property type="match status" value="1"/>
</dbReference>
<accession>A0A429ZYM8</accession>
<evidence type="ECO:0000259" key="4">
    <source>
        <dbReference type="PROSITE" id="PS50932"/>
    </source>
</evidence>
<reference evidence="5 6" key="1">
    <citation type="submission" date="2017-05" db="EMBL/GenBank/DDBJ databases">
        <title>Vagococcus spp. assemblies.</title>
        <authorList>
            <person name="Gulvik C.A."/>
        </authorList>
    </citation>
    <scope>NUCLEOTIDE SEQUENCE [LARGE SCALE GENOMIC DNA]</scope>
    <source>
        <strain evidence="5 6">SS1995</strain>
    </source>
</reference>
<dbReference type="InterPro" id="IPR046335">
    <property type="entry name" value="LacI/GalR-like_sensor"/>
</dbReference>
<dbReference type="Proteomes" id="UP000287857">
    <property type="component" value="Unassembled WGS sequence"/>
</dbReference>
<dbReference type="SMART" id="SM00354">
    <property type="entry name" value="HTH_LACI"/>
    <property type="match status" value="1"/>
</dbReference>
<dbReference type="EMBL" id="NGJS01000006">
    <property type="protein sequence ID" value="RST99089.1"/>
    <property type="molecule type" value="Genomic_DNA"/>
</dbReference>